<comment type="catalytic activity">
    <reaction evidence="16">
        <text>a ubiquinone + NADH + 5 H(+)(in) = a ubiquinol + NAD(+) + 4 H(+)(out)</text>
        <dbReference type="Rhea" id="RHEA:29091"/>
        <dbReference type="Rhea" id="RHEA-COMP:9565"/>
        <dbReference type="Rhea" id="RHEA-COMP:9566"/>
        <dbReference type="ChEBI" id="CHEBI:15378"/>
        <dbReference type="ChEBI" id="CHEBI:16389"/>
        <dbReference type="ChEBI" id="CHEBI:17976"/>
        <dbReference type="ChEBI" id="CHEBI:57540"/>
        <dbReference type="ChEBI" id="CHEBI:57945"/>
        <dbReference type="EC" id="7.1.1.2"/>
    </reaction>
</comment>
<evidence type="ECO:0000256" key="16">
    <source>
        <dbReference type="ARBA" id="ARBA00049551"/>
    </source>
</evidence>
<proteinExistence type="predicted"/>
<evidence type="ECO:0000256" key="12">
    <source>
        <dbReference type="ARBA" id="ARBA00023075"/>
    </source>
</evidence>
<evidence type="ECO:0000256" key="8">
    <source>
        <dbReference type="ARBA" id="ARBA00022967"/>
    </source>
</evidence>
<sequence>MWHPLKAGFFLIISLMLITPFLMYTLFQNKIIIMCWDFYMSPSAPMSLNIMLDQNGLILMATVMFIAANVLFFTQVYMEDDSFTPRFTALVVSFILSMCILVILPNLITMLLGWDGLGLSSYLLVLYYQTPKSQGAALITAMTNRVGDLLILFTIAWCLNSNWLPLLPWSAPSHFITASMLIVAAMTKSAQFPFISWLPAAMAAPTPVSALVHSSTLVTAGIFIMIRFYSLLKMIPTLEYLLLFVASITACIAGLAAMAECDMKKVIALSTLSQLGTMAYSLAMNMPHLAFFHLITHALFKALLFMAAGTLIHYHNHNQDLRAMGMLNNSMPLITSMVMSSTLALCGAPFMAGFYSKDLIIEAQIDSPLNYILIMVFLLATSLTSAYSIRFMVNVIWAPRQTPPSTLFQLSPNILSMAPMMALALMTIMGGASLFWIMVLPQSESILPLSLKLHALFAMFTGMFLGYSVNYKLFSYSSWLLNNHLVNSFLTSLAFTTNINAQATSRIPLFSGSLLQKNMEGGWIEIMGGQGAISMLKPFSIKMTSTYGKSLASNLLMFTLFSISIFLL</sequence>
<keyword evidence="4" id="KW-0813">Transport</keyword>
<keyword evidence="5" id="KW-0679">Respiratory chain</keyword>
<dbReference type="Pfam" id="PF06455">
    <property type="entry name" value="NADH5_C"/>
    <property type="match status" value="1"/>
</dbReference>
<evidence type="ECO:0000259" key="19">
    <source>
        <dbReference type="Pfam" id="PF06455"/>
    </source>
</evidence>
<dbReference type="InterPro" id="IPR010934">
    <property type="entry name" value="NADH_DH_su5_C"/>
</dbReference>
<evidence type="ECO:0000256" key="11">
    <source>
        <dbReference type="ARBA" id="ARBA00023027"/>
    </source>
</evidence>
<keyword evidence="6 17" id="KW-0812">Transmembrane</keyword>
<feature type="transmembrane region" description="Helical" evidence="17">
    <location>
        <begin position="56"/>
        <end position="74"/>
    </location>
</feature>
<reference evidence="20" key="1">
    <citation type="submission" date="2022-12" db="EMBL/GenBank/DDBJ databases">
        <title>ORFanes in mitochondrial genomes of marine polychaete Polydora.</title>
        <authorList>
            <person name="Selifanova M."/>
            <person name="Demianchenko O."/>
            <person name="Noskova E."/>
            <person name="Pitikov E."/>
            <person name="Skvortsov D."/>
            <person name="Apel P."/>
            <person name="Drozd J."/>
            <person name="Kolodyazhnaya E."/>
            <person name="Vatolkina N."/>
            <person name="Ezhova M."/>
            <person name="Tzetlin A."/>
            <person name="Neretina T."/>
            <person name="Knorre D."/>
        </authorList>
    </citation>
    <scope>NUCLEOTIDE SEQUENCE</scope>
</reference>
<evidence type="ECO:0000256" key="4">
    <source>
        <dbReference type="ARBA" id="ARBA00022448"/>
    </source>
</evidence>
<evidence type="ECO:0000256" key="9">
    <source>
        <dbReference type="ARBA" id="ARBA00022982"/>
    </source>
</evidence>
<dbReference type="InterPro" id="IPR001750">
    <property type="entry name" value="ND/Mrp_TM"/>
</dbReference>
<gene>
    <name evidence="20" type="primary">nad5</name>
</gene>
<accession>A0AA95ETE2</accession>
<evidence type="ECO:0000256" key="2">
    <source>
        <dbReference type="ARBA" id="ARBA00012944"/>
    </source>
</evidence>
<keyword evidence="9" id="KW-0249">Electron transport</keyword>
<dbReference type="PANTHER" id="PTHR42829:SF2">
    <property type="entry name" value="NADH-UBIQUINONE OXIDOREDUCTASE CHAIN 5"/>
    <property type="match status" value="1"/>
</dbReference>
<dbReference type="AlphaFoldDB" id="A0AA95ETE2"/>
<feature type="transmembrane region" description="Helical" evidence="17">
    <location>
        <begin position="86"/>
        <end position="104"/>
    </location>
</feature>
<dbReference type="EMBL" id="OQ078742">
    <property type="protein sequence ID" value="WEG23724.1"/>
    <property type="molecule type" value="Genomic_DNA"/>
</dbReference>
<organism evidence="20">
    <name type="scientific">Polydora cf. ciliata DS-2023</name>
    <dbReference type="NCBI Taxonomy" id="3033393"/>
    <lineage>
        <taxon>Eukaryota</taxon>
        <taxon>Metazoa</taxon>
        <taxon>Spiralia</taxon>
        <taxon>Lophotrochozoa</taxon>
        <taxon>Annelida</taxon>
        <taxon>Polychaeta</taxon>
        <taxon>Sedentaria</taxon>
        <taxon>Canalipalpata</taxon>
        <taxon>Spionida</taxon>
        <taxon>Spionidae</taxon>
        <taxon>Polydora</taxon>
    </lineage>
</organism>
<feature type="transmembrane region" description="Helical" evidence="17">
    <location>
        <begin position="289"/>
        <end position="312"/>
    </location>
</feature>
<keyword evidence="12" id="KW-0830">Ubiquinone</keyword>
<feature type="domain" description="NADH:quinone oxidoreductase/Mrp antiporter transmembrane" evidence="18">
    <location>
        <begin position="106"/>
        <end position="380"/>
    </location>
</feature>
<keyword evidence="11" id="KW-0520">NAD</keyword>
<dbReference type="EC" id="7.1.1.2" evidence="2"/>
<evidence type="ECO:0000256" key="6">
    <source>
        <dbReference type="ARBA" id="ARBA00022692"/>
    </source>
</evidence>
<evidence type="ECO:0000256" key="5">
    <source>
        <dbReference type="ARBA" id="ARBA00022660"/>
    </source>
</evidence>
<dbReference type="GO" id="GO:0042773">
    <property type="term" value="P:ATP synthesis coupled electron transport"/>
    <property type="evidence" value="ECO:0007669"/>
    <property type="project" value="InterPro"/>
</dbReference>
<dbReference type="PRINTS" id="PR01434">
    <property type="entry name" value="NADHDHGNASE5"/>
</dbReference>
<dbReference type="PANTHER" id="PTHR42829">
    <property type="entry name" value="NADH-UBIQUINONE OXIDOREDUCTASE CHAIN 5"/>
    <property type="match status" value="1"/>
</dbReference>
<feature type="transmembrane region" description="Helical" evidence="17">
    <location>
        <begin position="551"/>
        <end position="567"/>
    </location>
</feature>
<protein>
    <recommendedName>
        <fullName evidence="3">NADH-ubiquinone oxidoreductase chain 5</fullName>
        <ecNumber evidence="2">7.1.1.2</ecNumber>
    </recommendedName>
    <alternativeName>
        <fullName evidence="15">NADH dehydrogenase subunit 5</fullName>
    </alternativeName>
</protein>
<evidence type="ECO:0000256" key="10">
    <source>
        <dbReference type="ARBA" id="ARBA00022989"/>
    </source>
</evidence>
<keyword evidence="10 17" id="KW-1133">Transmembrane helix</keyword>
<keyword evidence="8" id="KW-1278">Translocase</keyword>
<feature type="transmembrane region" description="Helical" evidence="17">
    <location>
        <begin position="333"/>
        <end position="352"/>
    </location>
</feature>
<dbReference type="GO" id="GO:0015990">
    <property type="term" value="P:electron transport coupled proton transport"/>
    <property type="evidence" value="ECO:0007669"/>
    <property type="project" value="TreeGrafter"/>
</dbReference>
<feature type="transmembrane region" description="Helical" evidence="17">
    <location>
        <begin position="7"/>
        <end position="27"/>
    </location>
</feature>
<dbReference type="GO" id="GO:0008137">
    <property type="term" value="F:NADH dehydrogenase (ubiquinone) activity"/>
    <property type="evidence" value="ECO:0007669"/>
    <property type="project" value="UniProtKB-EC"/>
</dbReference>
<dbReference type="Pfam" id="PF00361">
    <property type="entry name" value="Proton_antipo_M"/>
    <property type="match status" value="1"/>
</dbReference>
<evidence type="ECO:0000256" key="3">
    <source>
        <dbReference type="ARBA" id="ARBA00021096"/>
    </source>
</evidence>
<feature type="transmembrane region" description="Helical" evidence="17">
    <location>
        <begin position="451"/>
        <end position="469"/>
    </location>
</feature>
<dbReference type="GO" id="GO:0005743">
    <property type="term" value="C:mitochondrial inner membrane"/>
    <property type="evidence" value="ECO:0007669"/>
    <property type="project" value="UniProtKB-SubCell"/>
</dbReference>
<feature type="domain" description="NADH dehydrogenase subunit 5 C-terminal" evidence="19">
    <location>
        <begin position="387"/>
        <end position="567"/>
    </location>
</feature>
<geneLocation type="mitochondrion" evidence="20"/>
<comment type="subcellular location">
    <subcellularLocation>
        <location evidence="1">Mitochondrion inner membrane</location>
        <topology evidence="1">Multi-pass membrane protein</topology>
    </subcellularLocation>
</comment>
<feature type="transmembrane region" description="Helical" evidence="17">
    <location>
        <begin position="372"/>
        <end position="393"/>
    </location>
</feature>
<evidence type="ECO:0000259" key="18">
    <source>
        <dbReference type="Pfam" id="PF00361"/>
    </source>
</evidence>
<keyword evidence="7" id="KW-0999">Mitochondrion inner membrane</keyword>
<evidence type="ECO:0000256" key="14">
    <source>
        <dbReference type="ARBA" id="ARBA00023136"/>
    </source>
</evidence>
<feature type="transmembrane region" description="Helical" evidence="17">
    <location>
        <begin position="414"/>
        <end position="439"/>
    </location>
</feature>
<keyword evidence="13 20" id="KW-0496">Mitochondrion</keyword>
<evidence type="ECO:0000256" key="13">
    <source>
        <dbReference type="ARBA" id="ARBA00023128"/>
    </source>
</evidence>
<evidence type="ECO:0000256" key="7">
    <source>
        <dbReference type="ARBA" id="ARBA00022792"/>
    </source>
</evidence>
<feature type="transmembrane region" description="Helical" evidence="17">
    <location>
        <begin position="241"/>
        <end position="259"/>
    </location>
</feature>
<name>A0AA95ETE2_9ANNE</name>
<evidence type="ECO:0000256" key="1">
    <source>
        <dbReference type="ARBA" id="ARBA00004448"/>
    </source>
</evidence>
<evidence type="ECO:0000256" key="17">
    <source>
        <dbReference type="SAM" id="Phobius"/>
    </source>
</evidence>
<dbReference type="GO" id="GO:0003954">
    <property type="term" value="F:NADH dehydrogenase activity"/>
    <property type="evidence" value="ECO:0007669"/>
    <property type="project" value="TreeGrafter"/>
</dbReference>
<keyword evidence="14 17" id="KW-0472">Membrane</keyword>
<evidence type="ECO:0000313" key="20">
    <source>
        <dbReference type="EMBL" id="WEG23724.1"/>
    </source>
</evidence>
<dbReference type="InterPro" id="IPR003945">
    <property type="entry name" value="NU5C-like"/>
</dbReference>
<feature type="transmembrane region" description="Helical" evidence="17">
    <location>
        <begin position="175"/>
        <end position="198"/>
    </location>
</feature>
<evidence type="ECO:0000256" key="15">
    <source>
        <dbReference type="ARBA" id="ARBA00031027"/>
    </source>
</evidence>
<feature type="transmembrane region" description="Helical" evidence="17">
    <location>
        <begin position="210"/>
        <end position="229"/>
    </location>
</feature>